<dbReference type="EMBL" id="CP023692">
    <property type="protein sequence ID" value="QEV44393.1"/>
    <property type="molecule type" value="Genomic_DNA"/>
</dbReference>
<dbReference type="RefSeq" id="WP_150492670.1">
    <property type="nucleotide sequence ID" value="NZ_BNBW01000001.1"/>
</dbReference>
<feature type="compositionally biased region" description="Acidic residues" evidence="1">
    <location>
        <begin position="130"/>
        <end position="143"/>
    </location>
</feature>
<accession>A0A5J6J2L9</accession>
<keyword evidence="2" id="KW-0732">Signal</keyword>
<proteinExistence type="predicted"/>
<gene>
    <name evidence="3" type="ORF">CP980_04300</name>
</gene>
<feature type="chain" id="PRO_5038905454" evidence="2">
    <location>
        <begin position="29"/>
        <end position="178"/>
    </location>
</feature>
<sequence>MRKPTRTVLALAAASLVLGGVGAGAAVADEGPMADGPAQELVVLEPDGDQAGTYQGREYSVGRVVSRGPLKLRSKPTSRSKSVGHVKPDHKVAILCKVRGEKVDGNDIWYLLHVKEKDGQEPVGRPAVSDTEDAADGMDAADDTEGKDRMDLMNDGDRKHAWVTARYVKNLDHVKWCD</sequence>
<evidence type="ECO:0000256" key="1">
    <source>
        <dbReference type="SAM" id="MobiDB-lite"/>
    </source>
</evidence>
<feature type="region of interest" description="Disordered" evidence="1">
    <location>
        <begin position="120"/>
        <end position="153"/>
    </location>
</feature>
<feature type="compositionally biased region" description="Basic and acidic residues" evidence="1">
    <location>
        <begin position="144"/>
        <end position="153"/>
    </location>
</feature>
<protein>
    <submittedName>
        <fullName evidence="3">SH3 domain-containing protein</fullName>
    </submittedName>
</protein>
<dbReference type="GeneID" id="95609786"/>
<name>A0A5J6J2L9_STRVI</name>
<evidence type="ECO:0000313" key="4">
    <source>
        <dbReference type="Proteomes" id="UP000325563"/>
    </source>
</evidence>
<keyword evidence="4" id="KW-1185">Reference proteome</keyword>
<dbReference type="AlphaFoldDB" id="A0A5J6J2L9"/>
<evidence type="ECO:0000313" key="3">
    <source>
        <dbReference type="EMBL" id="QEV44393.1"/>
    </source>
</evidence>
<dbReference type="KEGG" id="svn:CP980_04300"/>
<organism evidence="3 4">
    <name type="scientific">Streptomyces vinaceus</name>
    <dbReference type="NCBI Taxonomy" id="1960"/>
    <lineage>
        <taxon>Bacteria</taxon>
        <taxon>Bacillati</taxon>
        <taxon>Actinomycetota</taxon>
        <taxon>Actinomycetes</taxon>
        <taxon>Kitasatosporales</taxon>
        <taxon>Streptomycetaceae</taxon>
        <taxon>Streptomyces</taxon>
    </lineage>
</organism>
<reference evidence="3 4" key="1">
    <citation type="submission" date="2017-09" db="EMBL/GenBank/DDBJ databases">
        <authorList>
            <person name="Lee N."/>
            <person name="Cho B.-K."/>
        </authorList>
    </citation>
    <scope>NUCLEOTIDE SEQUENCE [LARGE SCALE GENOMIC DNA]</scope>
    <source>
        <strain evidence="3 4">ATCC 27476</strain>
    </source>
</reference>
<dbReference type="Proteomes" id="UP000325563">
    <property type="component" value="Chromosome"/>
</dbReference>
<evidence type="ECO:0000256" key="2">
    <source>
        <dbReference type="SAM" id="SignalP"/>
    </source>
</evidence>
<feature type="signal peptide" evidence="2">
    <location>
        <begin position="1"/>
        <end position="28"/>
    </location>
</feature>